<name>A0A9X0AQA8_9HELO</name>
<accession>A0A9X0AQA8</accession>
<protein>
    <submittedName>
        <fullName evidence="1">Uncharacterized protein</fullName>
    </submittedName>
</protein>
<gene>
    <name evidence="1" type="ORF">OCU04_004374</name>
</gene>
<dbReference type="AlphaFoldDB" id="A0A9X0AQA8"/>
<sequence>MCLETAVVTTSSFLHTPSAYQAMDRLMAMDGFYIERNLAACLERKGDEGQGQSHTALQVSDTHLFRAIAQHSHSEMNYVDSGID</sequence>
<dbReference type="EMBL" id="JAPEIS010000004">
    <property type="protein sequence ID" value="KAJ8066995.1"/>
    <property type="molecule type" value="Genomic_DNA"/>
</dbReference>
<proteinExistence type="predicted"/>
<keyword evidence="2" id="KW-1185">Reference proteome</keyword>
<evidence type="ECO:0000313" key="1">
    <source>
        <dbReference type="EMBL" id="KAJ8066995.1"/>
    </source>
</evidence>
<evidence type="ECO:0000313" key="2">
    <source>
        <dbReference type="Proteomes" id="UP001152300"/>
    </source>
</evidence>
<reference evidence="1" key="1">
    <citation type="submission" date="2022-11" db="EMBL/GenBank/DDBJ databases">
        <title>Genome Resource of Sclerotinia nivalis Strain SnTB1, a Plant Pathogen Isolated from American Ginseng.</title>
        <authorList>
            <person name="Fan S."/>
        </authorList>
    </citation>
    <scope>NUCLEOTIDE SEQUENCE</scope>
    <source>
        <strain evidence="1">SnTB1</strain>
    </source>
</reference>
<dbReference type="Proteomes" id="UP001152300">
    <property type="component" value="Unassembled WGS sequence"/>
</dbReference>
<comment type="caution">
    <text evidence="1">The sequence shown here is derived from an EMBL/GenBank/DDBJ whole genome shotgun (WGS) entry which is preliminary data.</text>
</comment>
<organism evidence="1 2">
    <name type="scientific">Sclerotinia nivalis</name>
    <dbReference type="NCBI Taxonomy" id="352851"/>
    <lineage>
        <taxon>Eukaryota</taxon>
        <taxon>Fungi</taxon>
        <taxon>Dikarya</taxon>
        <taxon>Ascomycota</taxon>
        <taxon>Pezizomycotina</taxon>
        <taxon>Leotiomycetes</taxon>
        <taxon>Helotiales</taxon>
        <taxon>Sclerotiniaceae</taxon>
        <taxon>Sclerotinia</taxon>
    </lineage>
</organism>